<proteinExistence type="predicted"/>
<evidence type="ECO:0000313" key="3">
    <source>
        <dbReference type="EMBL" id="GAA0385578.1"/>
    </source>
</evidence>
<evidence type="ECO:0000259" key="2">
    <source>
        <dbReference type="Pfam" id="PF01757"/>
    </source>
</evidence>
<feature type="transmembrane region" description="Helical" evidence="1">
    <location>
        <begin position="119"/>
        <end position="137"/>
    </location>
</feature>
<feature type="transmembrane region" description="Helical" evidence="1">
    <location>
        <begin position="222"/>
        <end position="240"/>
    </location>
</feature>
<keyword evidence="1" id="KW-1133">Transmembrane helix</keyword>
<dbReference type="Pfam" id="PF01757">
    <property type="entry name" value="Acyl_transf_3"/>
    <property type="match status" value="1"/>
</dbReference>
<feature type="transmembrane region" description="Helical" evidence="1">
    <location>
        <begin position="319"/>
        <end position="341"/>
    </location>
</feature>
<keyword evidence="1" id="KW-0472">Membrane</keyword>
<dbReference type="InterPro" id="IPR050623">
    <property type="entry name" value="Glucan_succinyl_AcylTrfase"/>
</dbReference>
<keyword evidence="3" id="KW-0012">Acyltransferase</keyword>
<evidence type="ECO:0000256" key="1">
    <source>
        <dbReference type="SAM" id="Phobius"/>
    </source>
</evidence>
<comment type="caution">
    <text evidence="3">The sequence shown here is derived from an EMBL/GenBank/DDBJ whole genome shotgun (WGS) entry which is preliminary data.</text>
</comment>
<dbReference type="Proteomes" id="UP001500879">
    <property type="component" value="Unassembled WGS sequence"/>
</dbReference>
<dbReference type="EMBL" id="BAAABX010000004">
    <property type="protein sequence ID" value="GAA0385578.1"/>
    <property type="molecule type" value="Genomic_DNA"/>
</dbReference>
<keyword evidence="4" id="KW-1185">Reference proteome</keyword>
<sequence>MLHHSAVTYSHIPVWFYTERAHDASGWLLDGLIVLDQAFFMGFFFLIAGYFTPPSYERKGPRSFIRDRWKRLGIPLLAFLLLVRPLVNFGSMGEVRERFAEHGAGMPYWLFYLVTWDPGPMWFVEVLLAFSLVYVGVRRFRPEARRLGGSGPLRGRSVVAFGAGLAVVTYGWRIVVPDGTYVPVLGLPSPNYLPQYVSFFVLGVLARRRGWAPSLSRRAGRTGFAVAVAATLAYAPVVILSPSRALEGRGTWQSLVTVAWESAFAIGVVIGTAVLFRERFNRRGKWGEFLSRHAFAVYLMHPVVLVGLGYGFRWLHAPAVVKFGVMGVLALPVCWGVAWVVRRLPRADGVL</sequence>
<dbReference type="PANTHER" id="PTHR36927:SF4">
    <property type="entry name" value="BLR5718 PROTEIN"/>
    <property type="match status" value="1"/>
</dbReference>
<feature type="transmembrane region" description="Helical" evidence="1">
    <location>
        <begin position="27"/>
        <end position="51"/>
    </location>
</feature>
<protein>
    <submittedName>
        <fullName evidence="3">Acyltransferase</fullName>
    </submittedName>
</protein>
<feature type="transmembrane region" description="Helical" evidence="1">
    <location>
        <begin position="252"/>
        <end position="275"/>
    </location>
</feature>
<evidence type="ECO:0000313" key="4">
    <source>
        <dbReference type="Proteomes" id="UP001500879"/>
    </source>
</evidence>
<keyword evidence="3" id="KW-0808">Transferase</keyword>
<name>A0ABP3HZD1_9ACTN</name>
<dbReference type="GO" id="GO:0016746">
    <property type="term" value="F:acyltransferase activity"/>
    <property type="evidence" value="ECO:0007669"/>
    <property type="project" value="UniProtKB-KW"/>
</dbReference>
<feature type="transmembrane region" description="Helical" evidence="1">
    <location>
        <begin position="158"/>
        <end position="176"/>
    </location>
</feature>
<gene>
    <name evidence="3" type="ORF">GCM10010357_02990</name>
</gene>
<dbReference type="PANTHER" id="PTHR36927">
    <property type="entry name" value="BLR4337 PROTEIN"/>
    <property type="match status" value="1"/>
</dbReference>
<keyword evidence="1" id="KW-0812">Transmembrane</keyword>
<accession>A0ABP3HZD1</accession>
<feature type="transmembrane region" description="Helical" evidence="1">
    <location>
        <begin position="72"/>
        <end position="91"/>
    </location>
</feature>
<feature type="transmembrane region" description="Helical" evidence="1">
    <location>
        <begin position="295"/>
        <end position="313"/>
    </location>
</feature>
<reference evidence="4" key="1">
    <citation type="journal article" date="2019" name="Int. J. Syst. Evol. Microbiol.">
        <title>The Global Catalogue of Microorganisms (GCM) 10K type strain sequencing project: providing services to taxonomists for standard genome sequencing and annotation.</title>
        <authorList>
            <consortium name="The Broad Institute Genomics Platform"/>
            <consortium name="The Broad Institute Genome Sequencing Center for Infectious Disease"/>
            <person name="Wu L."/>
            <person name="Ma J."/>
        </authorList>
    </citation>
    <scope>NUCLEOTIDE SEQUENCE [LARGE SCALE GENOMIC DNA]</scope>
    <source>
        <strain evidence="4">JCM 4788</strain>
    </source>
</reference>
<feature type="transmembrane region" description="Helical" evidence="1">
    <location>
        <begin position="192"/>
        <end position="210"/>
    </location>
</feature>
<feature type="domain" description="Acyltransferase 3" evidence="2">
    <location>
        <begin position="26"/>
        <end position="339"/>
    </location>
</feature>
<dbReference type="InterPro" id="IPR002656">
    <property type="entry name" value="Acyl_transf_3_dom"/>
</dbReference>
<organism evidence="3 4">
    <name type="scientific">Streptomyces luteireticuli</name>
    <dbReference type="NCBI Taxonomy" id="173858"/>
    <lineage>
        <taxon>Bacteria</taxon>
        <taxon>Bacillati</taxon>
        <taxon>Actinomycetota</taxon>
        <taxon>Actinomycetes</taxon>
        <taxon>Kitasatosporales</taxon>
        <taxon>Streptomycetaceae</taxon>
        <taxon>Streptomyces</taxon>
    </lineage>
</organism>